<gene>
    <name evidence="2" type="ORF">H9649_09240</name>
</gene>
<feature type="compositionally biased region" description="Basic and acidic residues" evidence="1">
    <location>
        <begin position="216"/>
        <end position="256"/>
    </location>
</feature>
<organism evidence="2 3">
    <name type="scientific">Sporosarcina quadrami</name>
    <dbReference type="NCBI Taxonomy" id="2762234"/>
    <lineage>
        <taxon>Bacteria</taxon>
        <taxon>Bacillati</taxon>
        <taxon>Bacillota</taxon>
        <taxon>Bacilli</taxon>
        <taxon>Bacillales</taxon>
        <taxon>Caryophanaceae</taxon>
        <taxon>Sporosarcina</taxon>
    </lineage>
</organism>
<dbReference type="EMBL" id="JACSQN010000007">
    <property type="protein sequence ID" value="MBD7984765.1"/>
    <property type="molecule type" value="Genomic_DNA"/>
</dbReference>
<reference evidence="2 3" key="1">
    <citation type="submission" date="2020-08" db="EMBL/GenBank/DDBJ databases">
        <title>A Genomic Blueprint of the Chicken Gut Microbiome.</title>
        <authorList>
            <person name="Gilroy R."/>
            <person name="Ravi A."/>
            <person name="Getino M."/>
            <person name="Pursley I."/>
            <person name="Horton D.L."/>
            <person name="Alikhan N.-F."/>
            <person name="Baker D."/>
            <person name="Gharbi K."/>
            <person name="Hall N."/>
            <person name="Watson M."/>
            <person name="Adriaenssens E.M."/>
            <person name="Foster-Nyarko E."/>
            <person name="Jarju S."/>
            <person name="Secka A."/>
            <person name="Antonio M."/>
            <person name="Oren A."/>
            <person name="Chaudhuri R."/>
            <person name="La Ragione R.M."/>
            <person name="Hildebrand F."/>
            <person name="Pallen M.J."/>
        </authorList>
    </citation>
    <scope>NUCLEOTIDE SEQUENCE [LARGE SCALE GENOMIC DNA]</scope>
    <source>
        <strain evidence="2 3">Sa2YVA2</strain>
    </source>
</reference>
<keyword evidence="3" id="KW-1185">Reference proteome</keyword>
<dbReference type="RefSeq" id="WP_191694463.1">
    <property type="nucleotide sequence ID" value="NZ_JACSQN010000007.1"/>
</dbReference>
<sequence length="264" mass="29042">MLEAKRRAAIFLVLAFILAAVTGYLVLEKVKELNAELGGMTSIYIAKGSIPSRSPIELSQVTKMDIPNKFLTDSHIVSEKDFEHQVSIVPLNPGDIITKNMIKPISNLQDANNRLVTMYRTDKVQFDQVLTALDRVDIIVSTSNNGKKKTEVFMTDVLVAFAQGTNDNFSGVAVEVTSEDAPNLIHMQHYADHIRILKANVGQASSFGDEVDNEAVDGKATKEEPAEKPDSKIEDETKTEEGKKKDEAATEQKSSEETTDASNK</sequence>
<dbReference type="CDD" id="cd11614">
    <property type="entry name" value="SAF_CpaB_FlgA_like"/>
    <property type="match status" value="1"/>
</dbReference>
<evidence type="ECO:0000313" key="2">
    <source>
        <dbReference type="EMBL" id="MBD7984765.1"/>
    </source>
</evidence>
<comment type="caution">
    <text evidence="2">The sequence shown here is derived from an EMBL/GenBank/DDBJ whole genome shotgun (WGS) entry which is preliminary data.</text>
</comment>
<feature type="region of interest" description="Disordered" evidence="1">
    <location>
        <begin position="208"/>
        <end position="264"/>
    </location>
</feature>
<name>A0ABR8UAD1_9BACL</name>
<dbReference type="Proteomes" id="UP000626786">
    <property type="component" value="Unassembled WGS sequence"/>
</dbReference>
<evidence type="ECO:0000256" key="1">
    <source>
        <dbReference type="SAM" id="MobiDB-lite"/>
    </source>
</evidence>
<proteinExistence type="predicted"/>
<evidence type="ECO:0000313" key="3">
    <source>
        <dbReference type="Proteomes" id="UP000626786"/>
    </source>
</evidence>
<protein>
    <submittedName>
        <fullName evidence="2">Flp pilus assembly protein CpaB</fullName>
    </submittedName>
</protein>
<accession>A0ABR8UAD1</accession>